<dbReference type="SUPFAM" id="SSF82057">
    <property type="entry name" value="Prokaryotic SH3-related domain"/>
    <property type="match status" value="1"/>
</dbReference>
<dbReference type="OrthoDB" id="9813368at2"/>
<evidence type="ECO:0000313" key="7">
    <source>
        <dbReference type="EMBL" id="SFS31920.1"/>
    </source>
</evidence>
<evidence type="ECO:0000313" key="8">
    <source>
        <dbReference type="Proteomes" id="UP000199312"/>
    </source>
</evidence>
<dbReference type="Gene3D" id="2.30.30.40">
    <property type="entry name" value="SH3 Domains"/>
    <property type="match status" value="2"/>
</dbReference>
<sequence>MSTLKNFIIGTFIILIGCNTATKNIDQYVQYNKNIQLKYAPDRRVALYTVAIEMKNDTLFLSGETNNAEAVNELITKLKHDKVVFKNNVDILPNATIATLKYAIVNNSIANIRSNPNHAAELATQAILGTELKVFKYDDYFYLVQTPDGYISWVDAGGITLMDATTFLAWQQAKKVIYTQIVGNVYEDEACTTIMSDIVIGAQLKLINQQKSRYQVQFPDGRIGYIKNNEASLYDDWIANVTPSKELIETYARSFLGSPYLWGGTSSKGMDCSGFVKTVYLMNGFVIPRDASQQIYAGKVVDENLTFEGLEKGDLLFFGAKADGDKKQRVTHVGIWLDNGKKEYIHASERVRINSADVNSPVYNEYLVTHYLGSKRYLGVNDTLITNLKLTTLATIEP</sequence>
<evidence type="ECO:0000256" key="1">
    <source>
        <dbReference type="ARBA" id="ARBA00007074"/>
    </source>
</evidence>
<dbReference type="InterPro" id="IPR003646">
    <property type="entry name" value="SH3-like_bac-type"/>
</dbReference>
<dbReference type="PROSITE" id="PS51935">
    <property type="entry name" value="NLPC_P60"/>
    <property type="match status" value="1"/>
</dbReference>
<dbReference type="Proteomes" id="UP000199312">
    <property type="component" value="Unassembled WGS sequence"/>
</dbReference>
<dbReference type="EMBL" id="FOZP01000001">
    <property type="protein sequence ID" value="SFS31920.1"/>
    <property type="molecule type" value="Genomic_DNA"/>
</dbReference>
<evidence type="ECO:0000259" key="6">
    <source>
        <dbReference type="PROSITE" id="PS51935"/>
    </source>
</evidence>
<organism evidence="7 8">
    <name type="scientific">Lutibacter maritimus</name>
    <dbReference type="NCBI Taxonomy" id="593133"/>
    <lineage>
        <taxon>Bacteria</taxon>
        <taxon>Pseudomonadati</taxon>
        <taxon>Bacteroidota</taxon>
        <taxon>Flavobacteriia</taxon>
        <taxon>Flavobacteriales</taxon>
        <taxon>Flavobacteriaceae</taxon>
        <taxon>Lutibacter</taxon>
    </lineage>
</organism>
<keyword evidence="2" id="KW-0645">Protease</keyword>
<dbReference type="InterPro" id="IPR051202">
    <property type="entry name" value="Peptidase_C40"/>
</dbReference>
<keyword evidence="3" id="KW-0378">Hydrolase</keyword>
<dbReference type="InterPro" id="IPR041382">
    <property type="entry name" value="SH3_16"/>
</dbReference>
<proteinExistence type="inferred from homology"/>
<dbReference type="STRING" id="593133.SAMN04488006_0620"/>
<dbReference type="PANTHER" id="PTHR47053:SF1">
    <property type="entry name" value="MUREIN DD-ENDOPEPTIDASE MEPH-RELATED"/>
    <property type="match status" value="1"/>
</dbReference>
<reference evidence="8" key="1">
    <citation type="submission" date="2016-10" db="EMBL/GenBank/DDBJ databases">
        <authorList>
            <person name="Varghese N."/>
            <person name="Submissions S."/>
        </authorList>
    </citation>
    <scope>NUCLEOTIDE SEQUENCE [LARGE SCALE GENOMIC DNA]</scope>
    <source>
        <strain evidence="8">DSM 24450</strain>
    </source>
</reference>
<accession>A0A1I6NVI6</accession>
<dbReference type="PANTHER" id="PTHR47053">
    <property type="entry name" value="MUREIN DD-ENDOPEPTIDASE MEPH-RELATED"/>
    <property type="match status" value="1"/>
</dbReference>
<keyword evidence="4" id="KW-0788">Thiol protease</keyword>
<evidence type="ECO:0000256" key="4">
    <source>
        <dbReference type="ARBA" id="ARBA00022807"/>
    </source>
</evidence>
<keyword evidence="8" id="KW-1185">Reference proteome</keyword>
<dbReference type="PROSITE" id="PS51257">
    <property type="entry name" value="PROKAR_LIPOPROTEIN"/>
    <property type="match status" value="1"/>
</dbReference>
<evidence type="ECO:0000256" key="2">
    <source>
        <dbReference type="ARBA" id="ARBA00022670"/>
    </source>
</evidence>
<feature type="domain" description="NlpC/P60" evidence="6">
    <location>
        <begin position="242"/>
        <end position="378"/>
    </location>
</feature>
<dbReference type="SUPFAM" id="SSF54001">
    <property type="entry name" value="Cysteine proteinases"/>
    <property type="match status" value="1"/>
</dbReference>
<feature type="domain" description="SH3b" evidence="5">
    <location>
        <begin position="100"/>
        <end position="163"/>
    </location>
</feature>
<dbReference type="GO" id="GO:0008234">
    <property type="term" value="F:cysteine-type peptidase activity"/>
    <property type="evidence" value="ECO:0007669"/>
    <property type="project" value="UniProtKB-KW"/>
</dbReference>
<dbReference type="Gene3D" id="3.90.1720.10">
    <property type="entry name" value="endopeptidase domain like (from Nostoc punctiforme)"/>
    <property type="match status" value="1"/>
</dbReference>
<dbReference type="InterPro" id="IPR038765">
    <property type="entry name" value="Papain-like_cys_pep_sf"/>
</dbReference>
<dbReference type="PROSITE" id="PS51781">
    <property type="entry name" value="SH3B"/>
    <property type="match status" value="1"/>
</dbReference>
<evidence type="ECO:0000256" key="3">
    <source>
        <dbReference type="ARBA" id="ARBA00022801"/>
    </source>
</evidence>
<dbReference type="Pfam" id="PF00877">
    <property type="entry name" value="NLPC_P60"/>
    <property type="match status" value="1"/>
</dbReference>
<protein>
    <submittedName>
        <fullName evidence="7">SH3 domain-containing protein</fullName>
    </submittedName>
</protein>
<dbReference type="InterPro" id="IPR000064">
    <property type="entry name" value="NLP_P60_dom"/>
</dbReference>
<dbReference type="Pfam" id="PF18348">
    <property type="entry name" value="SH3_16"/>
    <property type="match status" value="1"/>
</dbReference>
<dbReference type="GO" id="GO:0006508">
    <property type="term" value="P:proteolysis"/>
    <property type="evidence" value="ECO:0007669"/>
    <property type="project" value="UniProtKB-KW"/>
</dbReference>
<dbReference type="RefSeq" id="WP_090222500.1">
    <property type="nucleotide sequence ID" value="NZ_FOZP01000001.1"/>
</dbReference>
<dbReference type="AlphaFoldDB" id="A0A1I6NVI6"/>
<evidence type="ECO:0000259" key="5">
    <source>
        <dbReference type="PROSITE" id="PS51781"/>
    </source>
</evidence>
<gene>
    <name evidence="7" type="ORF">SAMN04488006_0620</name>
</gene>
<name>A0A1I6NVI6_9FLAO</name>
<comment type="similarity">
    <text evidence="1">Belongs to the peptidase C40 family.</text>
</comment>